<dbReference type="SMART" id="SM00490">
    <property type="entry name" value="HELICc"/>
    <property type="match status" value="1"/>
</dbReference>
<dbReference type="Pfam" id="PF00271">
    <property type="entry name" value="Helicase_C"/>
    <property type="match status" value="1"/>
</dbReference>
<dbReference type="Gene3D" id="3.40.50.10810">
    <property type="entry name" value="Tandem AAA-ATPase domain"/>
    <property type="match status" value="1"/>
</dbReference>
<dbReference type="EC" id="3.6.4.-" evidence="7"/>
<protein>
    <submittedName>
        <fullName evidence="7">DEAD/DEAH box helicase</fullName>
        <ecNumber evidence="7">3.6.4.-</ecNumber>
    </submittedName>
</protein>
<dbReference type="Pfam" id="PF00176">
    <property type="entry name" value="SNF2-rel_dom"/>
    <property type="match status" value="1"/>
</dbReference>
<dbReference type="GO" id="GO:0004386">
    <property type="term" value="F:helicase activity"/>
    <property type="evidence" value="ECO:0007669"/>
    <property type="project" value="UniProtKB-KW"/>
</dbReference>
<dbReference type="InterPro" id="IPR014001">
    <property type="entry name" value="Helicase_ATP-bd"/>
</dbReference>
<dbReference type="GO" id="GO:0016787">
    <property type="term" value="F:hydrolase activity"/>
    <property type="evidence" value="ECO:0007669"/>
    <property type="project" value="UniProtKB-KW"/>
</dbReference>
<dbReference type="SUPFAM" id="SSF52540">
    <property type="entry name" value="P-loop containing nucleoside triphosphate hydrolases"/>
    <property type="match status" value="2"/>
</dbReference>
<dbReference type="CDD" id="cd18011">
    <property type="entry name" value="DEXDc_RapA"/>
    <property type="match status" value="1"/>
</dbReference>
<dbReference type="InterPro" id="IPR049730">
    <property type="entry name" value="SNF2/RAD54-like_C"/>
</dbReference>
<sequence>MLPHITFDRTWHEGLEERIQNDGPWAKWELYKLAYEAEKQVIVPDFEGLIAPTHLPELELLPHQLEAARTVIETMHGKAILADEVGLGKTIEAGLIMKEYMIRGLAKKILILVPASLVLQWAKELNDKFYIPAVPQRKSYVWEQCDVVISSIDTAKRSPHAELVLKQDYDLVVIDEAHKLKNHKTKNYQFARQIKKKFCLLLTATPVQNRLDELFYLVTLLKPGYLGDAESFFNDYRSGKNKVKNEEKLRGLINKVMVRNRRADTGLNWPKRFVQSIEIPLSQEERALYDSLYTLRETDFVQGFSLLTLQREACSSREAVFVTIKKMLQSHNNSRLEALMTPIIEKIQAVKRNSKAEKALELIQSINDKVIIFTEYRATQLYLQWFLKQHGITSVPFRGGFKRSKKDWMRTLFENNAQVLIATEAGGEGINLQFCHHVINYDLPWNPMRIEQRIGRIHRLGQKNDVHIYNFATKNTVEEHILHLLYEKIHLFENVIGELDDILTRLDLRGIDKEIADIFAESDSEGEIRIKMENLASVINAERDMEGELVRETGSDS</sequence>
<dbReference type="InterPro" id="IPR038718">
    <property type="entry name" value="SNF2-like_sf"/>
</dbReference>
<dbReference type="InterPro" id="IPR027417">
    <property type="entry name" value="P-loop_NTPase"/>
</dbReference>
<keyword evidence="1" id="KW-0547">Nucleotide-binding</keyword>
<dbReference type="InterPro" id="IPR057342">
    <property type="entry name" value="DEXDc_RapA"/>
</dbReference>
<feature type="domain" description="Helicase ATP-binding" evidence="5">
    <location>
        <begin position="70"/>
        <end position="224"/>
    </location>
</feature>
<keyword evidence="4" id="KW-0067">ATP-binding</keyword>
<evidence type="ECO:0000256" key="2">
    <source>
        <dbReference type="ARBA" id="ARBA00022801"/>
    </source>
</evidence>
<keyword evidence="2 7" id="KW-0378">Hydrolase</keyword>
<dbReference type="SMART" id="SM00487">
    <property type="entry name" value="DEXDc"/>
    <property type="match status" value="1"/>
</dbReference>
<dbReference type="InterPro" id="IPR000330">
    <property type="entry name" value="SNF2_N"/>
</dbReference>
<evidence type="ECO:0000256" key="3">
    <source>
        <dbReference type="ARBA" id="ARBA00022806"/>
    </source>
</evidence>
<feature type="domain" description="Helicase C-terminal" evidence="6">
    <location>
        <begin position="355"/>
        <end position="507"/>
    </location>
</feature>
<keyword evidence="3 7" id="KW-0347">Helicase</keyword>
<evidence type="ECO:0000256" key="4">
    <source>
        <dbReference type="ARBA" id="ARBA00022840"/>
    </source>
</evidence>
<evidence type="ECO:0000259" key="6">
    <source>
        <dbReference type="PROSITE" id="PS51194"/>
    </source>
</evidence>
<evidence type="ECO:0000259" key="5">
    <source>
        <dbReference type="PROSITE" id="PS51192"/>
    </source>
</evidence>
<organism evidence="7 8">
    <name type="scientific">Camelliibacillus cellulosilyticus</name>
    <dbReference type="NCBI Taxonomy" id="2174486"/>
    <lineage>
        <taxon>Bacteria</taxon>
        <taxon>Bacillati</taxon>
        <taxon>Bacillota</taxon>
        <taxon>Bacilli</taxon>
        <taxon>Bacillales</taxon>
        <taxon>Sporolactobacillaceae</taxon>
        <taxon>Camelliibacillus</taxon>
    </lineage>
</organism>
<dbReference type="Gene3D" id="3.40.50.300">
    <property type="entry name" value="P-loop containing nucleotide triphosphate hydrolases"/>
    <property type="match status" value="1"/>
</dbReference>
<proteinExistence type="predicted"/>
<dbReference type="InterPro" id="IPR001650">
    <property type="entry name" value="Helicase_C-like"/>
</dbReference>
<accession>A0ABV9GLE0</accession>
<dbReference type="CDD" id="cd18793">
    <property type="entry name" value="SF2_C_SNF"/>
    <property type="match status" value="1"/>
</dbReference>
<dbReference type="EMBL" id="JBHSFW010000001">
    <property type="protein sequence ID" value="MFC4617974.1"/>
    <property type="molecule type" value="Genomic_DNA"/>
</dbReference>
<evidence type="ECO:0000256" key="1">
    <source>
        <dbReference type="ARBA" id="ARBA00022741"/>
    </source>
</evidence>
<dbReference type="PANTHER" id="PTHR10799">
    <property type="entry name" value="SNF2/RAD54 HELICASE FAMILY"/>
    <property type="match status" value="1"/>
</dbReference>
<dbReference type="PROSITE" id="PS51194">
    <property type="entry name" value="HELICASE_CTER"/>
    <property type="match status" value="1"/>
</dbReference>
<reference evidence="8" key="1">
    <citation type="journal article" date="2019" name="Int. J. Syst. Evol. Microbiol.">
        <title>The Global Catalogue of Microorganisms (GCM) 10K type strain sequencing project: providing services to taxonomists for standard genome sequencing and annotation.</title>
        <authorList>
            <consortium name="The Broad Institute Genomics Platform"/>
            <consortium name="The Broad Institute Genome Sequencing Center for Infectious Disease"/>
            <person name="Wu L."/>
            <person name="Ma J."/>
        </authorList>
    </citation>
    <scope>NUCLEOTIDE SEQUENCE [LARGE SCALE GENOMIC DNA]</scope>
    <source>
        <strain evidence="8">CGMCC 1.16306</strain>
    </source>
</reference>
<dbReference type="Proteomes" id="UP001596022">
    <property type="component" value="Unassembled WGS sequence"/>
</dbReference>
<evidence type="ECO:0000313" key="7">
    <source>
        <dbReference type="EMBL" id="MFC4617974.1"/>
    </source>
</evidence>
<keyword evidence="8" id="KW-1185">Reference proteome</keyword>
<evidence type="ECO:0000313" key="8">
    <source>
        <dbReference type="Proteomes" id="UP001596022"/>
    </source>
</evidence>
<name>A0ABV9GLE0_9BACL</name>
<gene>
    <name evidence="7" type="ORF">ACFO4N_04425</name>
</gene>
<dbReference type="PROSITE" id="PS51192">
    <property type="entry name" value="HELICASE_ATP_BIND_1"/>
    <property type="match status" value="1"/>
</dbReference>
<dbReference type="RefSeq" id="WP_376844984.1">
    <property type="nucleotide sequence ID" value="NZ_JBHSFW010000001.1"/>
</dbReference>
<comment type="caution">
    <text evidence="7">The sequence shown here is derived from an EMBL/GenBank/DDBJ whole genome shotgun (WGS) entry which is preliminary data.</text>
</comment>